<name>A0A0F9CP49_9ZZZZ</name>
<proteinExistence type="predicted"/>
<reference evidence="1" key="1">
    <citation type="journal article" date="2015" name="Nature">
        <title>Complex archaea that bridge the gap between prokaryotes and eukaryotes.</title>
        <authorList>
            <person name="Spang A."/>
            <person name="Saw J.H."/>
            <person name="Jorgensen S.L."/>
            <person name="Zaremba-Niedzwiedzka K."/>
            <person name="Martijn J."/>
            <person name="Lind A.E."/>
            <person name="van Eijk R."/>
            <person name="Schleper C."/>
            <person name="Guy L."/>
            <person name="Ettema T.J."/>
        </authorList>
    </citation>
    <scope>NUCLEOTIDE SEQUENCE</scope>
</reference>
<feature type="non-terminal residue" evidence="1">
    <location>
        <position position="154"/>
    </location>
</feature>
<gene>
    <name evidence="1" type="ORF">LCGC14_2586000</name>
</gene>
<protein>
    <submittedName>
        <fullName evidence="1">Uncharacterized protein</fullName>
    </submittedName>
</protein>
<evidence type="ECO:0000313" key="1">
    <source>
        <dbReference type="EMBL" id="KKL07441.1"/>
    </source>
</evidence>
<comment type="caution">
    <text evidence="1">The sequence shown here is derived from an EMBL/GenBank/DDBJ whole genome shotgun (WGS) entry which is preliminary data.</text>
</comment>
<accession>A0A0F9CP49</accession>
<organism evidence="1">
    <name type="scientific">marine sediment metagenome</name>
    <dbReference type="NCBI Taxonomy" id="412755"/>
    <lineage>
        <taxon>unclassified sequences</taxon>
        <taxon>metagenomes</taxon>
        <taxon>ecological metagenomes</taxon>
    </lineage>
</organism>
<sequence>MARYIGDLTSPDRHKERECAAQMLDNIARRIRDCQIRSVSVGSSRDVDSRDWPLGVPPILSAWDIDMTYQANPHVEQPCGDNPQPCGCNRLVLPRLSRLVPTHMGSLRERQGRTRRNMTHEYALENDDYATGWWLLWRIKPEMAVKVDDVAWSR</sequence>
<dbReference type="AlphaFoldDB" id="A0A0F9CP49"/>
<dbReference type="EMBL" id="LAZR01043292">
    <property type="protein sequence ID" value="KKL07441.1"/>
    <property type="molecule type" value="Genomic_DNA"/>
</dbReference>